<dbReference type="EMBL" id="BMAO01031172">
    <property type="protein sequence ID" value="GFQ72942.1"/>
    <property type="molecule type" value="Genomic_DNA"/>
</dbReference>
<gene>
    <name evidence="2" type="ORF">TNCT_618991</name>
</gene>
<keyword evidence="3" id="KW-1185">Reference proteome</keyword>
<organism evidence="2 3">
    <name type="scientific">Trichonephila clavata</name>
    <name type="common">Joro spider</name>
    <name type="synonym">Nephila clavata</name>
    <dbReference type="NCBI Taxonomy" id="2740835"/>
    <lineage>
        <taxon>Eukaryota</taxon>
        <taxon>Metazoa</taxon>
        <taxon>Ecdysozoa</taxon>
        <taxon>Arthropoda</taxon>
        <taxon>Chelicerata</taxon>
        <taxon>Arachnida</taxon>
        <taxon>Araneae</taxon>
        <taxon>Araneomorphae</taxon>
        <taxon>Entelegynae</taxon>
        <taxon>Araneoidea</taxon>
        <taxon>Nephilidae</taxon>
        <taxon>Trichonephila</taxon>
    </lineage>
</organism>
<evidence type="ECO:0000256" key="1">
    <source>
        <dbReference type="SAM" id="Phobius"/>
    </source>
</evidence>
<keyword evidence="1" id="KW-1133">Transmembrane helix</keyword>
<keyword evidence="1" id="KW-0472">Membrane</keyword>
<evidence type="ECO:0000313" key="3">
    <source>
        <dbReference type="Proteomes" id="UP000887116"/>
    </source>
</evidence>
<keyword evidence="1" id="KW-0812">Transmembrane</keyword>
<name>A0A8X6F8M1_TRICU</name>
<sequence>MQPVTNGNITITKSLHFQCAVKRKGQIHLVLRKCLKMEENSPNNHKIALFSLRFLKSYFSQSSLNRNENYEPCLRLSAIYLTLIIIISSSFDFLYVRVGCLPKEEAHLLVQNSLFSEEEVDHVSLRFCD</sequence>
<protein>
    <submittedName>
        <fullName evidence="2">Uncharacterized protein</fullName>
    </submittedName>
</protein>
<dbReference type="Proteomes" id="UP000887116">
    <property type="component" value="Unassembled WGS sequence"/>
</dbReference>
<feature type="transmembrane region" description="Helical" evidence="1">
    <location>
        <begin position="78"/>
        <end position="96"/>
    </location>
</feature>
<proteinExistence type="predicted"/>
<evidence type="ECO:0000313" key="2">
    <source>
        <dbReference type="EMBL" id="GFQ72942.1"/>
    </source>
</evidence>
<comment type="caution">
    <text evidence="2">The sequence shown here is derived from an EMBL/GenBank/DDBJ whole genome shotgun (WGS) entry which is preliminary data.</text>
</comment>
<accession>A0A8X6F8M1</accession>
<dbReference type="AlphaFoldDB" id="A0A8X6F8M1"/>
<reference evidence="2" key="1">
    <citation type="submission" date="2020-07" db="EMBL/GenBank/DDBJ databases">
        <title>Multicomponent nature underlies the extraordinary mechanical properties of spider dragline silk.</title>
        <authorList>
            <person name="Kono N."/>
            <person name="Nakamura H."/>
            <person name="Mori M."/>
            <person name="Yoshida Y."/>
            <person name="Ohtoshi R."/>
            <person name="Malay A.D."/>
            <person name="Moran D.A.P."/>
            <person name="Tomita M."/>
            <person name="Numata K."/>
            <person name="Arakawa K."/>
        </authorList>
    </citation>
    <scope>NUCLEOTIDE SEQUENCE</scope>
</reference>